<keyword evidence="1" id="KW-0812">Transmembrane</keyword>
<evidence type="ECO:0000313" key="3">
    <source>
        <dbReference type="Proteomes" id="UP000031449"/>
    </source>
</evidence>
<dbReference type="AlphaFoldDB" id="A0A0B5AMZ7"/>
<dbReference type="Proteomes" id="UP000031449">
    <property type="component" value="Chromosome"/>
</dbReference>
<proteinExistence type="predicted"/>
<evidence type="ECO:0000313" key="2">
    <source>
        <dbReference type="EMBL" id="AJD89903.1"/>
    </source>
</evidence>
<gene>
    <name evidence="2" type="ORF">JMA_05870</name>
</gene>
<dbReference type="KEGG" id="jeo:JMA_05870"/>
<feature type="transmembrane region" description="Helical" evidence="1">
    <location>
        <begin position="78"/>
        <end position="98"/>
    </location>
</feature>
<sequence length="107" mass="12844">MAPMHRPPLRRKRVMLIKQMILPIEIRKTIRVIHPVCPRRHMKSRIPMMRLRLLFLLLNRRLYNLNLLLHHVTCFRVVGFILALSGMPLGNWGLWVFVEKTVLFLEK</sequence>
<reference evidence="2 3" key="1">
    <citation type="submission" date="2014-08" db="EMBL/GenBank/DDBJ databases">
        <title>Complete genome of a marine bacteria Jeotgalibacillus malaysiensis.</title>
        <authorList>
            <person name="Yaakop A.S."/>
            <person name="Chan K.-G."/>
            <person name="Goh K.M."/>
        </authorList>
    </citation>
    <scope>NUCLEOTIDE SEQUENCE [LARGE SCALE GENOMIC DNA]</scope>
    <source>
        <strain evidence="2 3">D5</strain>
    </source>
</reference>
<keyword evidence="3" id="KW-1185">Reference proteome</keyword>
<dbReference type="HOGENOM" id="CLU_2206482_0_0_9"/>
<accession>A0A0B5AMZ7</accession>
<dbReference type="STRING" id="1508404.JMA_05870"/>
<protein>
    <submittedName>
        <fullName evidence="2">Uncharacterized protein</fullName>
    </submittedName>
</protein>
<name>A0A0B5AMZ7_9BACL</name>
<organism evidence="2 3">
    <name type="scientific">Jeotgalibacillus malaysiensis</name>
    <dbReference type="NCBI Taxonomy" id="1508404"/>
    <lineage>
        <taxon>Bacteria</taxon>
        <taxon>Bacillati</taxon>
        <taxon>Bacillota</taxon>
        <taxon>Bacilli</taxon>
        <taxon>Bacillales</taxon>
        <taxon>Caryophanaceae</taxon>
        <taxon>Jeotgalibacillus</taxon>
    </lineage>
</organism>
<dbReference type="EMBL" id="CP009416">
    <property type="protein sequence ID" value="AJD89903.1"/>
    <property type="molecule type" value="Genomic_DNA"/>
</dbReference>
<evidence type="ECO:0000256" key="1">
    <source>
        <dbReference type="SAM" id="Phobius"/>
    </source>
</evidence>
<dbReference type="BioCyc" id="JESP1508404:G14D9-9803-MONOMER"/>
<keyword evidence="1" id="KW-1133">Transmembrane helix</keyword>
<keyword evidence="1" id="KW-0472">Membrane</keyword>